<keyword evidence="2" id="KW-0479">Metal-binding</keyword>
<dbReference type="InterPro" id="IPR008333">
    <property type="entry name" value="Cbr1-like_FAD-bd_dom"/>
</dbReference>
<evidence type="ECO:0000256" key="2">
    <source>
        <dbReference type="ARBA" id="ARBA00022714"/>
    </source>
</evidence>
<dbReference type="InterPro" id="IPR050415">
    <property type="entry name" value="MRET"/>
</dbReference>
<evidence type="ECO:0000313" key="6">
    <source>
        <dbReference type="Proteomes" id="UP000248764"/>
    </source>
</evidence>
<evidence type="ECO:0000259" key="4">
    <source>
        <dbReference type="PROSITE" id="PS51384"/>
    </source>
</evidence>
<keyword evidence="2" id="KW-0408">Iron</keyword>
<dbReference type="RefSeq" id="WP_111257943.1">
    <property type="nucleotide sequence ID" value="NZ_POTW01000103.1"/>
</dbReference>
<dbReference type="Gene3D" id="2.40.30.10">
    <property type="entry name" value="Translation factors"/>
    <property type="match status" value="1"/>
</dbReference>
<dbReference type="CDD" id="cd06217">
    <property type="entry name" value="FNR_iron_sulfur_binding_3"/>
    <property type="match status" value="1"/>
</dbReference>
<dbReference type="PRINTS" id="PR00410">
    <property type="entry name" value="PHEHYDRXLASE"/>
</dbReference>
<gene>
    <name evidence="5" type="ORF">C1I92_28095</name>
</gene>
<evidence type="ECO:0000256" key="3">
    <source>
        <dbReference type="ARBA" id="ARBA00023014"/>
    </source>
</evidence>
<keyword evidence="2" id="KW-0001">2Fe-2S</keyword>
<keyword evidence="6" id="KW-1185">Reference proteome</keyword>
<comment type="caution">
    <text evidence="5">The sequence shown here is derived from an EMBL/GenBank/DDBJ whole genome shotgun (WGS) entry which is preliminary data.</text>
</comment>
<dbReference type="Gene3D" id="3.40.50.80">
    <property type="entry name" value="Nucleotide-binding domain of ferredoxin-NADP reductase (FNR) module"/>
    <property type="match status" value="1"/>
</dbReference>
<dbReference type="GO" id="GO:0016491">
    <property type="term" value="F:oxidoreductase activity"/>
    <property type="evidence" value="ECO:0007669"/>
    <property type="project" value="InterPro"/>
</dbReference>
<dbReference type="EMBL" id="POTW01000103">
    <property type="protein sequence ID" value="PZF80049.1"/>
    <property type="molecule type" value="Genomic_DNA"/>
</dbReference>
<evidence type="ECO:0000256" key="1">
    <source>
        <dbReference type="ARBA" id="ARBA00001974"/>
    </source>
</evidence>
<sequence>MARTALPGRLSARIEWRVATLAEFRNETATARTLLLDVPGWPGHLAGQHVDVRLTDADGYSTQRSYSLGAPADGERVELTVQKVPGGEVSEYLTDVYSIGDPIELRGPVGGWFVWHPSRTAPVLLVAGGSGIVPLMAMVRARRQARSRAPFRLIYSVRSPADQYFSSELRRSAVDDSGLDVTTVYTRSAPPGATREPGRIGGADLERYGWPPQFEPTCFVCGPTGFVEKVANTLVGLGHDPRRIRTERFGPTGG</sequence>
<proteinExistence type="predicted"/>
<dbReference type="InterPro" id="IPR039261">
    <property type="entry name" value="FNR_nucleotide-bd"/>
</dbReference>
<dbReference type="Pfam" id="PF00175">
    <property type="entry name" value="NAD_binding_1"/>
    <property type="match status" value="1"/>
</dbReference>
<evidence type="ECO:0000313" key="5">
    <source>
        <dbReference type="EMBL" id="PZF80049.1"/>
    </source>
</evidence>
<reference evidence="5 6" key="1">
    <citation type="submission" date="2018-01" db="EMBL/GenBank/DDBJ databases">
        <title>Draft genome sequence of Jiangella sp. GTF31.</title>
        <authorList>
            <person name="Sahin N."/>
            <person name="Ay H."/>
            <person name="Saygin H."/>
        </authorList>
    </citation>
    <scope>NUCLEOTIDE SEQUENCE [LARGE SCALE GENOMIC DNA]</scope>
    <source>
        <strain evidence="5 6">GTF31</strain>
    </source>
</reference>
<dbReference type="InterPro" id="IPR017927">
    <property type="entry name" value="FAD-bd_FR_type"/>
</dbReference>
<dbReference type="SUPFAM" id="SSF52343">
    <property type="entry name" value="Ferredoxin reductase-like, C-terminal NADP-linked domain"/>
    <property type="match status" value="1"/>
</dbReference>
<dbReference type="Pfam" id="PF00970">
    <property type="entry name" value="FAD_binding_6"/>
    <property type="match status" value="1"/>
</dbReference>
<dbReference type="SUPFAM" id="SSF63380">
    <property type="entry name" value="Riboflavin synthase domain-like"/>
    <property type="match status" value="1"/>
</dbReference>
<dbReference type="PROSITE" id="PS51384">
    <property type="entry name" value="FAD_FR"/>
    <property type="match status" value="1"/>
</dbReference>
<accession>A0A2W2BV69</accession>
<dbReference type="Proteomes" id="UP000248764">
    <property type="component" value="Unassembled WGS sequence"/>
</dbReference>
<name>A0A2W2BV69_9ACTN</name>
<dbReference type="PANTHER" id="PTHR47354:SF5">
    <property type="entry name" value="PROTEIN RFBI"/>
    <property type="match status" value="1"/>
</dbReference>
<keyword evidence="3" id="KW-0411">Iron-sulfur</keyword>
<feature type="domain" description="FAD-binding FR-type" evidence="4">
    <location>
        <begin position="14"/>
        <end position="115"/>
    </location>
</feature>
<protein>
    <submittedName>
        <fullName evidence="5">Oxidoreductase</fullName>
    </submittedName>
</protein>
<comment type="cofactor">
    <cofactor evidence="1">
        <name>FAD</name>
        <dbReference type="ChEBI" id="CHEBI:57692"/>
    </cofactor>
</comment>
<organism evidence="5 6">
    <name type="scientific">Jiangella anatolica</name>
    <dbReference type="NCBI Taxonomy" id="2670374"/>
    <lineage>
        <taxon>Bacteria</taxon>
        <taxon>Bacillati</taxon>
        <taxon>Actinomycetota</taxon>
        <taxon>Actinomycetes</taxon>
        <taxon>Jiangellales</taxon>
        <taxon>Jiangellaceae</taxon>
        <taxon>Jiangella</taxon>
    </lineage>
</organism>
<dbReference type="InterPro" id="IPR001433">
    <property type="entry name" value="OxRdtase_FAD/NAD-bd"/>
</dbReference>
<dbReference type="PANTHER" id="PTHR47354">
    <property type="entry name" value="NADH OXIDOREDUCTASE HCR"/>
    <property type="match status" value="1"/>
</dbReference>
<dbReference type="GO" id="GO:0051537">
    <property type="term" value="F:2 iron, 2 sulfur cluster binding"/>
    <property type="evidence" value="ECO:0007669"/>
    <property type="project" value="UniProtKB-KW"/>
</dbReference>
<dbReference type="InterPro" id="IPR017938">
    <property type="entry name" value="Riboflavin_synthase-like_b-brl"/>
</dbReference>
<dbReference type="AlphaFoldDB" id="A0A2W2BV69"/>